<sequence length="101" mass="11674">MMNGDKLVRTARSHIGKIRYAKCKGAPYRQDPESGMTCYNFLRFVASEAGIFGKCGIYFRNLNLSMVLQYFLTAGVMANRDILEFTLAKEQLFTFQRKEER</sequence>
<dbReference type="EMBL" id="LCRN01000054">
    <property type="protein sequence ID" value="KKW34999.1"/>
    <property type="molecule type" value="Genomic_DNA"/>
</dbReference>
<organism evidence="1 2">
    <name type="scientific">Candidatus Uhrbacteria bacterium GW2011_GWC2_53_7</name>
    <dbReference type="NCBI Taxonomy" id="1618986"/>
    <lineage>
        <taxon>Bacteria</taxon>
        <taxon>Candidatus Uhriibacteriota</taxon>
    </lineage>
</organism>
<dbReference type="Proteomes" id="UP000033865">
    <property type="component" value="Unassembled WGS sequence"/>
</dbReference>
<gene>
    <name evidence="1" type="ORF">UY82_C0054G0002</name>
</gene>
<dbReference type="AlphaFoldDB" id="A0A0G2AQF9"/>
<name>A0A0G2AQF9_9BACT</name>
<protein>
    <submittedName>
        <fullName evidence="1">Uncharacterized protein</fullName>
    </submittedName>
</protein>
<evidence type="ECO:0000313" key="2">
    <source>
        <dbReference type="Proteomes" id="UP000033865"/>
    </source>
</evidence>
<proteinExistence type="predicted"/>
<accession>A0A0G2AQF9</accession>
<comment type="caution">
    <text evidence="1">The sequence shown here is derived from an EMBL/GenBank/DDBJ whole genome shotgun (WGS) entry which is preliminary data.</text>
</comment>
<reference evidence="1 2" key="1">
    <citation type="journal article" date="2015" name="Nature">
        <title>rRNA introns, odd ribosomes, and small enigmatic genomes across a large radiation of phyla.</title>
        <authorList>
            <person name="Brown C.T."/>
            <person name="Hug L.A."/>
            <person name="Thomas B.C."/>
            <person name="Sharon I."/>
            <person name="Castelle C.J."/>
            <person name="Singh A."/>
            <person name="Wilkins M.J."/>
            <person name="Williams K.H."/>
            <person name="Banfield J.F."/>
        </authorList>
    </citation>
    <scope>NUCLEOTIDE SEQUENCE [LARGE SCALE GENOMIC DNA]</scope>
</reference>
<evidence type="ECO:0000313" key="1">
    <source>
        <dbReference type="EMBL" id="KKW34999.1"/>
    </source>
</evidence>